<evidence type="ECO:0008006" key="3">
    <source>
        <dbReference type="Google" id="ProtNLM"/>
    </source>
</evidence>
<dbReference type="Proteomes" id="UP000217676">
    <property type="component" value="Chromosome"/>
</dbReference>
<proteinExistence type="predicted"/>
<gene>
    <name evidence="1" type="ORF">SLA_2680</name>
</gene>
<dbReference type="AlphaFoldDB" id="A0A160NZW1"/>
<dbReference type="KEGG" id="slau:SLA_2680"/>
<sequence>MSFDEEWAAAREAAQERIAMRLNQSDPSRGGASDADLKVRQDHLGALGHAAYELHGRLAKDGKHASATTEEAGGDLTDKGFLTGIAMNTVQRMWSSQLRTLVDACAHISNHLDYSASTHARNDQDIRTSISQSKIDQYLK</sequence>
<protein>
    <recommendedName>
        <fullName evidence="3">AG1 protein</fullName>
    </recommendedName>
</protein>
<name>A0A160NZW1_STRLU</name>
<evidence type="ECO:0000313" key="1">
    <source>
        <dbReference type="EMBL" id="BAU83601.1"/>
    </source>
</evidence>
<keyword evidence="2" id="KW-1185">Reference proteome</keyword>
<accession>A0A160NZW1</accession>
<dbReference type="EMBL" id="AP017424">
    <property type="protein sequence ID" value="BAU83601.1"/>
    <property type="molecule type" value="Genomic_DNA"/>
</dbReference>
<evidence type="ECO:0000313" key="2">
    <source>
        <dbReference type="Proteomes" id="UP000217676"/>
    </source>
</evidence>
<organism evidence="1 2">
    <name type="scientific">Streptomyces laurentii</name>
    <dbReference type="NCBI Taxonomy" id="39478"/>
    <lineage>
        <taxon>Bacteria</taxon>
        <taxon>Bacillati</taxon>
        <taxon>Actinomycetota</taxon>
        <taxon>Actinomycetes</taxon>
        <taxon>Kitasatosporales</taxon>
        <taxon>Streptomycetaceae</taxon>
        <taxon>Streptomyces</taxon>
    </lineage>
</organism>
<reference evidence="1 2" key="1">
    <citation type="journal article" date="2016" name="Genome Announc.">
        <title>Complete Genome Sequence of Thiostrepton-Producing Streptomyces laurentii ATCC 31255.</title>
        <authorList>
            <person name="Doi K."/>
            <person name="Fujino Y."/>
            <person name="Nagayoshi Y."/>
            <person name="Ohshima T."/>
            <person name="Ogata S."/>
        </authorList>
    </citation>
    <scope>NUCLEOTIDE SEQUENCE [LARGE SCALE GENOMIC DNA]</scope>
    <source>
        <strain evidence="1 2">ATCC 31255</strain>
    </source>
</reference>